<proteinExistence type="predicted"/>
<evidence type="ECO:0000313" key="2">
    <source>
        <dbReference type="Proteomes" id="UP000008694"/>
    </source>
</evidence>
<dbReference type="HOGENOM" id="CLU_2041240_0_0_1"/>
<dbReference type="Proteomes" id="UP000008694">
    <property type="component" value="Unassembled WGS sequence"/>
</dbReference>
<dbReference type="EMBL" id="GL348719">
    <property type="protein sequence ID" value="EFH45204.1"/>
    <property type="molecule type" value="Genomic_DNA"/>
</dbReference>
<keyword evidence="2" id="KW-1185">Reference proteome</keyword>
<protein>
    <submittedName>
        <fullName evidence="1">Uncharacterized protein</fullName>
    </submittedName>
</protein>
<gene>
    <name evidence="1" type="ORF">ARALYDRAFT_912512</name>
</gene>
<accession>D7M9K0</accession>
<reference evidence="2" key="1">
    <citation type="journal article" date="2011" name="Nat. Genet.">
        <title>The Arabidopsis lyrata genome sequence and the basis of rapid genome size change.</title>
        <authorList>
            <person name="Hu T.T."/>
            <person name="Pattyn P."/>
            <person name="Bakker E.G."/>
            <person name="Cao J."/>
            <person name="Cheng J.-F."/>
            <person name="Clark R.M."/>
            <person name="Fahlgren N."/>
            <person name="Fawcett J.A."/>
            <person name="Grimwood J."/>
            <person name="Gundlach H."/>
            <person name="Haberer G."/>
            <person name="Hollister J.D."/>
            <person name="Ossowski S."/>
            <person name="Ottilar R.P."/>
            <person name="Salamov A.A."/>
            <person name="Schneeberger K."/>
            <person name="Spannagl M."/>
            <person name="Wang X."/>
            <person name="Yang L."/>
            <person name="Nasrallah M.E."/>
            <person name="Bergelson J."/>
            <person name="Carrington J.C."/>
            <person name="Gaut B.S."/>
            <person name="Schmutz J."/>
            <person name="Mayer K.F.X."/>
            <person name="Van de Peer Y."/>
            <person name="Grigoriev I.V."/>
            <person name="Nordborg M."/>
            <person name="Weigel D."/>
            <person name="Guo Y.-L."/>
        </authorList>
    </citation>
    <scope>NUCLEOTIDE SEQUENCE [LARGE SCALE GENOMIC DNA]</scope>
    <source>
        <strain evidence="2">cv. MN47</strain>
    </source>
</reference>
<organism evidence="2">
    <name type="scientific">Arabidopsis lyrata subsp. lyrata</name>
    <name type="common">Lyre-leaved rock-cress</name>
    <dbReference type="NCBI Taxonomy" id="81972"/>
    <lineage>
        <taxon>Eukaryota</taxon>
        <taxon>Viridiplantae</taxon>
        <taxon>Streptophyta</taxon>
        <taxon>Embryophyta</taxon>
        <taxon>Tracheophyta</taxon>
        <taxon>Spermatophyta</taxon>
        <taxon>Magnoliopsida</taxon>
        <taxon>eudicotyledons</taxon>
        <taxon>Gunneridae</taxon>
        <taxon>Pentapetalae</taxon>
        <taxon>rosids</taxon>
        <taxon>malvids</taxon>
        <taxon>Brassicales</taxon>
        <taxon>Brassicaceae</taxon>
        <taxon>Camelineae</taxon>
        <taxon>Arabidopsis</taxon>
    </lineage>
</organism>
<dbReference type="AlphaFoldDB" id="D7M9K0"/>
<name>D7M9K0_ARALL</name>
<dbReference type="Gramene" id="scaffold_700254.1">
    <property type="protein sequence ID" value="scaffold_700254.1"/>
    <property type="gene ID" value="scaffold_700254.1"/>
</dbReference>
<evidence type="ECO:0000313" key="1">
    <source>
        <dbReference type="EMBL" id="EFH45204.1"/>
    </source>
</evidence>
<sequence length="121" mass="13771">MLRRACRRLLKPKFVVTLRTISSSSSSSYVDRHISVILCDQSLCKHNAHHRRKLGKCMSSRVFNLVSRKRCLSLVNSGYQKIIGYRKPILSTNFGQFRLSQDNWSLCEQMCVGGLGSFGDT</sequence>